<dbReference type="EMBL" id="JAWDJW010002400">
    <property type="protein sequence ID" value="KAK3077893.1"/>
    <property type="molecule type" value="Genomic_DNA"/>
</dbReference>
<keyword evidence="2" id="KW-1185">Reference proteome</keyword>
<gene>
    <name evidence="1" type="ORF">LTS18_008994</name>
</gene>
<organism evidence="1 2">
    <name type="scientific">Coniosporium uncinatum</name>
    <dbReference type="NCBI Taxonomy" id="93489"/>
    <lineage>
        <taxon>Eukaryota</taxon>
        <taxon>Fungi</taxon>
        <taxon>Dikarya</taxon>
        <taxon>Ascomycota</taxon>
        <taxon>Pezizomycotina</taxon>
        <taxon>Dothideomycetes</taxon>
        <taxon>Dothideomycetes incertae sedis</taxon>
        <taxon>Coniosporium</taxon>
    </lineage>
</organism>
<sequence>MAEWNDAHNDTTGALGNGTIFFNTISGQDFYDMAVAAHGALNGTLWVSFGWGRHTARAAIEGGHAYIAEDGTPVLLDGLLVPNSDAGGWNDPCASIPSYAGYPVAAVPIGQSGYQVPAGLCVYGRHYGEAKLVKVASAMEDLFQWNATPLYHILPDGKGKVGATVARIQVYGRVVR</sequence>
<protein>
    <submittedName>
        <fullName evidence="1">Uncharacterized protein</fullName>
    </submittedName>
</protein>
<dbReference type="Proteomes" id="UP001186974">
    <property type="component" value="Unassembled WGS sequence"/>
</dbReference>
<comment type="caution">
    <text evidence="1">The sequence shown here is derived from an EMBL/GenBank/DDBJ whole genome shotgun (WGS) entry which is preliminary data.</text>
</comment>
<accession>A0ACC3DMS8</accession>
<proteinExistence type="predicted"/>
<name>A0ACC3DMS8_9PEZI</name>
<evidence type="ECO:0000313" key="2">
    <source>
        <dbReference type="Proteomes" id="UP001186974"/>
    </source>
</evidence>
<evidence type="ECO:0000313" key="1">
    <source>
        <dbReference type="EMBL" id="KAK3077893.1"/>
    </source>
</evidence>
<reference evidence="1" key="1">
    <citation type="submission" date="2024-09" db="EMBL/GenBank/DDBJ databases">
        <title>Black Yeasts Isolated from many extreme environments.</title>
        <authorList>
            <person name="Coleine C."/>
            <person name="Stajich J.E."/>
            <person name="Selbmann L."/>
        </authorList>
    </citation>
    <scope>NUCLEOTIDE SEQUENCE</scope>
    <source>
        <strain evidence="1">CCFEE 5737</strain>
    </source>
</reference>